<dbReference type="AlphaFoldDB" id="A0A1X0DK60"/>
<dbReference type="OrthoDB" id="4750524at2"/>
<dbReference type="Pfam" id="PF25587">
    <property type="entry name" value="Rv2743c"/>
    <property type="match status" value="1"/>
</dbReference>
<dbReference type="STRING" id="444597.BST26_04715"/>
<sequence>MSDGAPPRGFRGLVQRGVDAASQAADAAAFTLRAIADPRGRLVRKRRYALWIGALFTIASVVMMGVTVLMAIWDTPPWMLPITAVPAALLAFPATLAFLRLRRLRTIPLPAPRPASSRRLPPHGSAARPAMYALGASERGLFSLLAVIERGELLPAGELAELTAAANHAAAAMAGTAAEVVSMERAAEASPAGREFLAPTINAYTAQLGAGVRQYNEMVTAAAQLVAATNAGSTSGPVLTASVIEAQRYRGALTDATDRMQGWADAFEQLGELRGA</sequence>
<evidence type="ECO:0000313" key="1">
    <source>
        <dbReference type="EMBL" id="ORA72562.1"/>
    </source>
</evidence>
<reference evidence="1 2" key="1">
    <citation type="submission" date="2016-12" db="EMBL/GenBank/DDBJ databases">
        <title>The new phylogeny of genus Mycobacterium.</title>
        <authorList>
            <person name="Tortoli E."/>
            <person name="Trovato A."/>
            <person name="Cirillo D.M."/>
        </authorList>
    </citation>
    <scope>NUCLEOTIDE SEQUENCE [LARGE SCALE GENOMIC DNA]</scope>
    <source>
        <strain evidence="1 2">DSM 45130</strain>
    </source>
</reference>
<evidence type="ECO:0000313" key="2">
    <source>
        <dbReference type="Proteomes" id="UP000192801"/>
    </source>
</evidence>
<dbReference type="Proteomes" id="UP000192801">
    <property type="component" value="Unassembled WGS sequence"/>
</dbReference>
<comment type="caution">
    <text evidence="1">The sequence shown here is derived from an EMBL/GenBank/DDBJ whole genome shotgun (WGS) entry which is preliminary data.</text>
</comment>
<gene>
    <name evidence="1" type="ORF">BST26_04715</name>
</gene>
<proteinExistence type="predicted"/>
<keyword evidence="2" id="KW-1185">Reference proteome</keyword>
<accession>A0A1X0DK60</accession>
<dbReference type="InterPro" id="IPR057952">
    <property type="entry name" value="Rv2743c-like"/>
</dbReference>
<dbReference type="EMBL" id="MVHS01000007">
    <property type="protein sequence ID" value="ORA72562.1"/>
    <property type="molecule type" value="Genomic_DNA"/>
</dbReference>
<dbReference type="NCBIfam" id="NF047839">
    <property type="entry name" value="PspM_Rv2743c"/>
    <property type="match status" value="1"/>
</dbReference>
<protein>
    <submittedName>
        <fullName evidence="1">Uncharacterized protein</fullName>
    </submittedName>
</protein>
<name>A0A1X0DK60_9MYCO</name>
<organism evidence="1 2">
    <name type="scientific">Mycolicibacterium insubricum</name>
    <dbReference type="NCBI Taxonomy" id="444597"/>
    <lineage>
        <taxon>Bacteria</taxon>
        <taxon>Bacillati</taxon>
        <taxon>Actinomycetota</taxon>
        <taxon>Actinomycetes</taxon>
        <taxon>Mycobacteriales</taxon>
        <taxon>Mycobacteriaceae</taxon>
        <taxon>Mycolicibacterium</taxon>
    </lineage>
</organism>